<organism evidence="3 4">
    <name type="scientific">Streptomyces kunmingensis</name>
    <dbReference type="NCBI Taxonomy" id="68225"/>
    <lineage>
        <taxon>Bacteria</taxon>
        <taxon>Bacillati</taxon>
        <taxon>Actinomycetota</taxon>
        <taxon>Actinomycetes</taxon>
        <taxon>Kitasatosporales</taxon>
        <taxon>Streptomycetaceae</taxon>
        <taxon>Streptomyces</taxon>
    </lineage>
</organism>
<evidence type="ECO:0000313" key="4">
    <source>
        <dbReference type="Proteomes" id="UP001352223"/>
    </source>
</evidence>
<proteinExistence type="predicted"/>
<protein>
    <submittedName>
        <fullName evidence="3">Helix-turn-helix transcriptional regulator</fullName>
    </submittedName>
</protein>
<sequence>MTTPPLHAVKTPAPPPEVEWKLRMAAAQRGIWTGTELRRLLAERAGLELSAASVSALFTKQPSQVKLSTLAALCAALDCTPGDLLTLHESTTPQTPPPRPDPDPPRQPSQQQPVPRHRSLPPL</sequence>
<dbReference type="PROSITE" id="PS50943">
    <property type="entry name" value="HTH_CROC1"/>
    <property type="match status" value="1"/>
</dbReference>
<evidence type="ECO:0000313" key="3">
    <source>
        <dbReference type="EMBL" id="MEB3959259.1"/>
    </source>
</evidence>
<dbReference type="EMBL" id="JAOZYB010000010">
    <property type="protein sequence ID" value="MEB3959259.1"/>
    <property type="molecule type" value="Genomic_DNA"/>
</dbReference>
<dbReference type="SUPFAM" id="SSF47413">
    <property type="entry name" value="lambda repressor-like DNA-binding domains"/>
    <property type="match status" value="1"/>
</dbReference>
<comment type="caution">
    <text evidence="3">The sequence shown here is derived from an EMBL/GenBank/DDBJ whole genome shotgun (WGS) entry which is preliminary data.</text>
</comment>
<evidence type="ECO:0000256" key="1">
    <source>
        <dbReference type="SAM" id="MobiDB-lite"/>
    </source>
</evidence>
<evidence type="ECO:0000259" key="2">
    <source>
        <dbReference type="PROSITE" id="PS50943"/>
    </source>
</evidence>
<keyword evidence="4" id="KW-1185">Reference proteome</keyword>
<name>A0ABU6C3L4_9ACTN</name>
<reference evidence="3 4" key="1">
    <citation type="submission" date="2022-10" db="EMBL/GenBank/DDBJ databases">
        <authorList>
            <person name="Xie J."/>
            <person name="Shen N."/>
        </authorList>
    </citation>
    <scope>NUCLEOTIDE SEQUENCE [LARGE SCALE GENOMIC DNA]</scope>
    <source>
        <strain evidence="3 4">DSM 41681</strain>
    </source>
</reference>
<dbReference type="InterPro" id="IPR010982">
    <property type="entry name" value="Lambda_DNA-bd_dom_sf"/>
</dbReference>
<dbReference type="Gene3D" id="1.10.260.40">
    <property type="entry name" value="lambda repressor-like DNA-binding domains"/>
    <property type="match status" value="1"/>
</dbReference>
<dbReference type="Pfam" id="PF13443">
    <property type="entry name" value="HTH_26"/>
    <property type="match status" value="1"/>
</dbReference>
<feature type="domain" description="HTH cro/C1-type" evidence="2">
    <location>
        <begin position="41"/>
        <end position="84"/>
    </location>
</feature>
<feature type="region of interest" description="Disordered" evidence="1">
    <location>
        <begin position="84"/>
        <end position="123"/>
    </location>
</feature>
<gene>
    <name evidence="3" type="ORF">OKJ48_03190</name>
</gene>
<dbReference type="RefSeq" id="WP_324766244.1">
    <property type="nucleotide sequence ID" value="NZ_BAAATS010000084.1"/>
</dbReference>
<dbReference type="InterPro" id="IPR001387">
    <property type="entry name" value="Cro/C1-type_HTH"/>
</dbReference>
<accession>A0ABU6C3L4</accession>
<dbReference type="Proteomes" id="UP001352223">
    <property type="component" value="Unassembled WGS sequence"/>
</dbReference>